<dbReference type="GO" id="GO:0006635">
    <property type="term" value="P:fatty acid beta-oxidation"/>
    <property type="evidence" value="ECO:0007669"/>
    <property type="project" value="UniProtKB-UniPathway"/>
</dbReference>
<reference evidence="13 14" key="1">
    <citation type="submission" date="2019-03" db="EMBL/GenBank/DDBJ databases">
        <title>Draft genome of Gammaproteobacteria bacterium LSUCC0057, a member of the SAR92 clade.</title>
        <authorList>
            <person name="Lanclos V.C."/>
            <person name="Doiron C."/>
            <person name="Henson M.W."/>
            <person name="Thrash J.C."/>
        </authorList>
    </citation>
    <scope>NUCLEOTIDE SEQUENCE [LARGE SCALE GENOMIC DNA]</scope>
    <source>
        <strain evidence="13 14">LSUCC0057</strain>
    </source>
</reference>
<feature type="domain" description="3-hydroxyacyl-CoA dehydrogenase NAD binding" evidence="12">
    <location>
        <begin position="325"/>
        <end position="499"/>
    </location>
</feature>
<dbReference type="Pfam" id="PF02737">
    <property type="entry name" value="3HCDH_N"/>
    <property type="match status" value="1"/>
</dbReference>
<evidence type="ECO:0000256" key="7">
    <source>
        <dbReference type="ARBA" id="ARBA00023098"/>
    </source>
</evidence>
<gene>
    <name evidence="13" type="ORF">E3W66_02230</name>
</gene>
<evidence type="ECO:0000313" key="14">
    <source>
        <dbReference type="Proteomes" id="UP000298133"/>
    </source>
</evidence>
<evidence type="ECO:0000256" key="2">
    <source>
        <dbReference type="ARBA" id="ARBA00007005"/>
    </source>
</evidence>
<dbReference type="SUPFAM" id="SSF48179">
    <property type="entry name" value="6-phosphogluconate dehydrogenase C-terminal domain-like"/>
    <property type="match status" value="2"/>
</dbReference>
<dbReference type="FunFam" id="3.40.50.720:FF:000009">
    <property type="entry name" value="Fatty oxidation complex, alpha subunit"/>
    <property type="match status" value="1"/>
</dbReference>
<evidence type="ECO:0000256" key="10">
    <source>
        <dbReference type="ARBA" id="ARBA00049556"/>
    </source>
</evidence>
<evidence type="ECO:0000259" key="11">
    <source>
        <dbReference type="Pfam" id="PF00725"/>
    </source>
</evidence>
<keyword evidence="9" id="KW-0511">Multifunctional enzyme</keyword>
<keyword evidence="4" id="KW-0442">Lipid degradation</keyword>
<dbReference type="InterPro" id="IPR008927">
    <property type="entry name" value="6-PGluconate_DH-like_C_sf"/>
</dbReference>
<dbReference type="AlphaFoldDB" id="A0A4Y8UKM2"/>
<comment type="similarity">
    <text evidence="2">In the central section; belongs to the 3-hydroxyacyl-CoA dehydrogenase family.</text>
</comment>
<comment type="caution">
    <text evidence="13">The sequence shown here is derived from an EMBL/GenBank/DDBJ whole genome shotgun (WGS) entry which is preliminary data.</text>
</comment>
<dbReference type="Pfam" id="PF00378">
    <property type="entry name" value="ECH_1"/>
    <property type="match status" value="1"/>
</dbReference>
<dbReference type="UniPathway" id="UPA00659"/>
<keyword evidence="5" id="KW-0560">Oxidoreductase</keyword>
<comment type="pathway">
    <text evidence="1">Lipid metabolism; fatty acid beta-oxidation.</text>
</comment>
<keyword evidence="14" id="KW-1185">Reference proteome</keyword>
<dbReference type="InterPro" id="IPR050136">
    <property type="entry name" value="FA_oxidation_alpha_subunit"/>
</dbReference>
<dbReference type="Proteomes" id="UP000298133">
    <property type="component" value="Unassembled WGS sequence"/>
</dbReference>
<dbReference type="PANTHER" id="PTHR43612">
    <property type="entry name" value="TRIFUNCTIONAL ENZYME SUBUNIT ALPHA"/>
    <property type="match status" value="1"/>
</dbReference>
<dbReference type="InterPro" id="IPR006108">
    <property type="entry name" value="3HC_DH_C"/>
</dbReference>
<dbReference type="Pfam" id="PF00725">
    <property type="entry name" value="3HCDH"/>
    <property type="match status" value="1"/>
</dbReference>
<feature type="domain" description="3-hydroxyacyl-CoA dehydrogenase C-terminal" evidence="11">
    <location>
        <begin position="502"/>
        <end position="602"/>
    </location>
</feature>
<dbReference type="SUPFAM" id="SSF52096">
    <property type="entry name" value="ClpP/crotonase"/>
    <property type="match status" value="1"/>
</dbReference>
<organism evidence="13 14">
    <name type="scientific">Gammaproteobacteria bacterium LSUCC0057</name>
    <dbReference type="NCBI Taxonomy" id="2559237"/>
    <lineage>
        <taxon>Bacteria</taxon>
        <taxon>Pseudomonadati</taxon>
        <taxon>Pseudomonadota</taxon>
        <taxon>Gammaproteobacteria</taxon>
        <taxon>Cellvibrionales</taxon>
        <taxon>Porticoccaceae</taxon>
        <taxon>SAR92 clade</taxon>
    </lineage>
</organism>
<dbReference type="Gene3D" id="3.40.50.720">
    <property type="entry name" value="NAD(P)-binding Rossmann-like Domain"/>
    <property type="match status" value="1"/>
</dbReference>
<evidence type="ECO:0000313" key="13">
    <source>
        <dbReference type="EMBL" id="TFH68791.1"/>
    </source>
</evidence>
<dbReference type="GO" id="GO:0070403">
    <property type="term" value="F:NAD+ binding"/>
    <property type="evidence" value="ECO:0007669"/>
    <property type="project" value="InterPro"/>
</dbReference>
<keyword evidence="8" id="KW-0456">Lyase</keyword>
<keyword evidence="3" id="KW-0276">Fatty acid metabolism</keyword>
<evidence type="ECO:0000256" key="1">
    <source>
        <dbReference type="ARBA" id="ARBA00005005"/>
    </source>
</evidence>
<dbReference type="GO" id="GO:0016509">
    <property type="term" value="F:long-chain (3S)-3-hydroxyacyl-CoA dehydrogenase (NAD+) activity"/>
    <property type="evidence" value="ECO:0007669"/>
    <property type="project" value="TreeGrafter"/>
</dbReference>
<proteinExistence type="inferred from homology"/>
<dbReference type="InterPro" id="IPR029045">
    <property type="entry name" value="ClpP/crotonase-like_dom_sf"/>
</dbReference>
<dbReference type="CDD" id="cd06558">
    <property type="entry name" value="crotonase-like"/>
    <property type="match status" value="1"/>
</dbReference>
<comment type="catalytic activity">
    <reaction evidence="10">
        <text>a (3S)-3-hydroxyacyl-CoA + NAD(+) = a 3-oxoacyl-CoA + NADH + H(+)</text>
        <dbReference type="Rhea" id="RHEA:22432"/>
        <dbReference type="ChEBI" id="CHEBI:15378"/>
        <dbReference type="ChEBI" id="CHEBI:57318"/>
        <dbReference type="ChEBI" id="CHEBI:57540"/>
        <dbReference type="ChEBI" id="CHEBI:57945"/>
        <dbReference type="ChEBI" id="CHEBI:90726"/>
        <dbReference type="EC" id="1.1.1.35"/>
    </reaction>
</comment>
<keyword evidence="6" id="KW-0520">NAD</keyword>
<dbReference type="SUPFAM" id="SSF51735">
    <property type="entry name" value="NAD(P)-binding Rossmann-fold domains"/>
    <property type="match status" value="1"/>
</dbReference>
<dbReference type="PANTHER" id="PTHR43612:SF3">
    <property type="entry name" value="TRIFUNCTIONAL ENZYME SUBUNIT ALPHA, MITOCHONDRIAL"/>
    <property type="match status" value="1"/>
</dbReference>
<dbReference type="InterPro" id="IPR001753">
    <property type="entry name" value="Enoyl-CoA_hydra/iso"/>
</dbReference>
<evidence type="ECO:0000256" key="9">
    <source>
        <dbReference type="ARBA" id="ARBA00023268"/>
    </source>
</evidence>
<dbReference type="Gene3D" id="3.90.226.10">
    <property type="entry name" value="2-enoyl-CoA Hydratase, Chain A, domain 1"/>
    <property type="match status" value="1"/>
</dbReference>
<keyword evidence="7" id="KW-0443">Lipid metabolism</keyword>
<dbReference type="OrthoDB" id="5389341at2"/>
<evidence type="ECO:0000256" key="3">
    <source>
        <dbReference type="ARBA" id="ARBA00022832"/>
    </source>
</evidence>
<name>A0A4Y8UKM2_9GAMM</name>
<dbReference type="InterPro" id="IPR006176">
    <property type="entry name" value="3-OHacyl-CoA_DH_NAD-bd"/>
</dbReference>
<accession>A0A4Y8UKM2</accession>
<dbReference type="InterPro" id="IPR036291">
    <property type="entry name" value="NAD(P)-bd_dom_sf"/>
</dbReference>
<sequence>MKNNYLRLSKDADGILEISFDQSGSSVNTMGSDYDEAMREVMALIEQRLQNETIKGIYVCSAKPGQFFAGGDIKEMLEMELDCSAERRAEMYQAILATKSVFRRLETLGVPVAVGINGACLGGGYEIALSCHYRVAVKGVQVGLPESAIGLMPGAGGVVRLTYLLGIQAALPLIAQGKRLRAEKALSLGLVDEVVDDEEQLAAAAKHWILSHPQYAQPWDRNDYKLPGGDHSQKEIQNFLYFGPANVLKMTKGLMPAQQAIFACVSDIARVDFDTAQKIEARYFLSLLLDQTARNMMLAFFVQMERVNRGGSRPEKIAMKKFSRIGIIGAGQMGAGIAVVAAQRGIDVVLKDVDMERAQQGLHYCAESLRNNPRVNEQQAESYLNRITVVDQYQALDSCQLVIEAVFESRAVKAEVTKLTEAVLPATAVFATNTSALPITELAHASCRAENFIGMHFFSPAEKMPLVEIICGIKTSEVTLAAAFDLAQQLGKTPIVVNDGPGFFTSRVISRTISQSAEMVVEGINPVLIEAAARDNGSPVGPLAAIDEISQETAYKNGLQVKADVEAQGGVWQQNVTATLMDTLVNQHNRRGKRYGGGYYDYPKDQPKRLWPGLQALFAPDGYTDIPYQDIKDRLLFSQSLEAVRALQEGVLRTVADGNIGSILGIGFPAQSGGVLQFINAYGVEAFIARSEELATRYGDAFTVPQLLYDKARANQQFL</sequence>
<dbReference type="Gene3D" id="1.10.1040.50">
    <property type="match status" value="1"/>
</dbReference>
<evidence type="ECO:0000256" key="6">
    <source>
        <dbReference type="ARBA" id="ARBA00023027"/>
    </source>
</evidence>
<evidence type="ECO:0000256" key="4">
    <source>
        <dbReference type="ARBA" id="ARBA00022963"/>
    </source>
</evidence>
<dbReference type="GO" id="GO:0004300">
    <property type="term" value="F:enoyl-CoA hydratase activity"/>
    <property type="evidence" value="ECO:0007669"/>
    <property type="project" value="TreeGrafter"/>
</dbReference>
<dbReference type="EMBL" id="SPIA01000001">
    <property type="protein sequence ID" value="TFH68791.1"/>
    <property type="molecule type" value="Genomic_DNA"/>
</dbReference>
<evidence type="ECO:0000259" key="12">
    <source>
        <dbReference type="Pfam" id="PF02737"/>
    </source>
</evidence>
<evidence type="ECO:0000256" key="8">
    <source>
        <dbReference type="ARBA" id="ARBA00023239"/>
    </source>
</evidence>
<evidence type="ECO:0000256" key="5">
    <source>
        <dbReference type="ARBA" id="ARBA00023002"/>
    </source>
</evidence>
<protein>
    <submittedName>
        <fullName evidence="13">3-hydroxyacyl-CoA dehydrogenase</fullName>
    </submittedName>
</protein>